<feature type="compositionally biased region" description="Low complexity" evidence="1">
    <location>
        <begin position="17"/>
        <end position="32"/>
    </location>
</feature>
<dbReference type="AlphaFoldDB" id="A0A1M5MP93"/>
<gene>
    <name evidence="2" type="ORF">SAMN05443575_2783</name>
</gene>
<feature type="compositionally biased region" description="Basic and acidic residues" evidence="1">
    <location>
        <begin position="1"/>
        <end position="15"/>
    </location>
</feature>
<accession>A0A1M5MP93</accession>
<evidence type="ECO:0000256" key="1">
    <source>
        <dbReference type="SAM" id="MobiDB-lite"/>
    </source>
</evidence>
<evidence type="ECO:0000313" key="2">
    <source>
        <dbReference type="EMBL" id="SHG79066.1"/>
    </source>
</evidence>
<organism evidence="2 3">
    <name type="scientific">Jatrophihabitans endophyticus</name>
    <dbReference type="NCBI Taxonomy" id="1206085"/>
    <lineage>
        <taxon>Bacteria</taxon>
        <taxon>Bacillati</taxon>
        <taxon>Actinomycetota</taxon>
        <taxon>Actinomycetes</taxon>
        <taxon>Jatrophihabitantales</taxon>
        <taxon>Jatrophihabitantaceae</taxon>
        <taxon>Jatrophihabitans</taxon>
    </lineage>
</organism>
<proteinExistence type="predicted"/>
<protein>
    <submittedName>
        <fullName evidence="2">Uncharacterized protein</fullName>
    </submittedName>
</protein>
<keyword evidence="3" id="KW-1185">Reference proteome</keyword>
<name>A0A1M5MP93_9ACTN</name>
<reference evidence="2 3" key="1">
    <citation type="submission" date="2016-11" db="EMBL/GenBank/DDBJ databases">
        <authorList>
            <person name="Jaros S."/>
            <person name="Januszkiewicz K."/>
            <person name="Wedrychowicz H."/>
        </authorList>
    </citation>
    <scope>NUCLEOTIDE SEQUENCE [LARGE SCALE GENOMIC DNA]</scope>
    <source>
        <strain evidence="2 3">DSM 45627</strain>
    </source>
</reference>
<dbReference type="STRING" id="1206085.SAMN05443575_2783"/>
<dbReference type="Proteomes" id="UP000186132">
    <property type="component" value="Unassembled WGS sequence"/>
</dbReference>
<feature type="region of interest" description="Disordered" evidence="1">
    <location>
        <begin position="1"/>
        <end position="32"/>
    </location>
</feature>
<evidence type="ECO:0000313" key="3">
    <source>
        <dbReference type="Proteomes" id="UP000186132"/>
    </source>
</evidence>
<dbReference type="EMBL" id="FQVU01000003">
    <property type="protein sequence ID" value="SHG79066.1"/>
    <property type="molecule type" value="Genomic_DNA"/>
</dbReference>
<sequence length="72" mass="7422">MEPREDHGPGSRVGERVVPATPAGAASATSAPVAEALRELDGLAEKPLAEHPDGYARVHAGLQRALAEIDDA</sequence>